<sequence length="92" mass="10155">MAEETGTQASTSKAKGGRRGKRAQPQADNEAINKTEVEVLNDNTNKGTDSDSDLDGDSKQYNFHTLAKLLEPVPKLTSHNYYSWSAHIKSFL</sequence>
<evidence type="ECO:0000256" key="1">
    <source>
        <dbReference type="SAM" id="MobiDB-lite"/>
    </source>
</evidence>
<gene>
    <name evidence="2" type="ORF">UHOR_09013</name>
</gene>
<keyword evidence="3" id="KW-1185">Reference proteome</keyword>
<dbReference type="AlphaFoldDB" id="I2FNI7"/>
<comment type="caution">
    <text evidence="2">The sequence shown here is derived from an EMBL/GenBank/DDBJ whole genome shotgun (WGS) entry which is preliminary data.</text>
</comment>
<dbReference type="Proteomes" id="UP000006174">
    <property type="component" value="Unassembled WGS sequence"/>
</dbReference>
<name>I2FNI7_USTHO</name>
<proteinExistence type="predicted"/>
<dbReference type="HOGENOM" id="CLU_138742_0_0_1"/>
<organism evidence="2 3">
    <name type="scientific">Ustilago hordei</name>
    <name type="common">Barley covered smut fungus</name>
    <dbReference type="NCBI Taxonomy" id="120017"/>
    <lineage>
        <taxon>Eukaryota</taxon>
        <taxon>Fungi</taxon>
        <taxon>Dikarya</taxon>
        <taxon>Basidiomycota</taxon>
        <taxon>Ustilaginomycotina</taxon>
        <taxon>Ustilaginomycetes</taxon>
        <taxon>Ustilaginales</taxon>
        <taxon>Ustilaginaceae</taxon>
        <taxon>Ustilago</taxon>
    </lineage>
</organism>
<feature type="region of interest" description="Disordered" evidence="1">
    <location>
        <begin position="1"/>
        <end position="57"/>
    </location>
</feature>
<evidence type="ECO:0000313" key="3">
    <source>
        <dbReference type="Proteomes" id="UP000006174"/>
    </source>
</evidence>
<accession>I2FNI7</accession>
<dbReference type="EMBL" id="CAGI01000134">
    <property type="protein sequence ID" value="CCF48480.1"/>
    <property type="molecule type" value="Genomic_DNA"/>
</dbReference>
<evidence type="ECO:0000313" key="2">
    <source>
        <dbReference type="EMBL" id="CCF48480.1"/>
    </source>
</evidence>
<protein>
    <submittedName>
        <fullName evidence="2">Uncharacterized protein</fullName>
    </submittedName>
</protein>
<reference evidence="2 3" key="1">
    <citation type="journal article" date="2012" name="Plant Cell">
        <title>Genome comparison of barley and maize smut fungi reveals targeted loss of RNA silencing components and species-specific presence of transposable elements.</title>
        <authorList>
            <person name="Laurie J.D."/>
            <person name="Ali S."/>
            <person name="Linning R."/>
            <person name="Mannhaupt G."/>
            <person name="Wong P."/>
            <person name="Gueldener U."/>
            <person name="Muensterkoetter M."/>
            <person name="Moore R."/>
            <person name="Kahmann R."/>
            <person name="Bakkeren G."/>
            <person name="Schirawski J."/>
        </authorList>
    </citation>
    <scope>NUCLEOTIDE SEQUENCE [LARGE SCALE GENOMIC DNA]</scope>
    <source>
        <strain evidence="3">Uh4875-4</strain>
    </source>
</reference>
<feature type="compositionally biased region" description="Polar residues" evidence="1">
    <location>
        <begin position="1"/>
        <end position="13"/>
    </location>
</feature>